<dbReference type="EMBL" id="PDVP01000002">
    <property type="protein sequence ID" value="PHP68283.1"/>
    <property type="molecule type" value="Genomic_DNA"/>
</dbReference>
<reference evidence="2 3" key="1">
    <citation type="submission" date="2017-10" db="EMBL/GenBank/DDBJ databases">
        <title>Sedimentibacterium mangrovi gen. nov., sp. nov., a novel member of family Phyllobacteriacea isolated from mangrove sediment.</title>
        <authorList>
            <person name="Liao H."/>
            <person name="Tian Y."/>
        </authorList>
    </citation>
    <scope>NUCLEOTIDE SEQUENCE [LARGE SCALE GENOMIC DNA]</scope>
    <source>
        <strain evidence="2 3">X9-2-2</strain>
    </source>
</reference>
<dbReference type="RefSeq" id="WP_099304993.1">
    <property type="nucleotide sequence ID" value="NZ_PDVP01000002.1"/>
</dbReference>
<dbReference type="PROSITE" id="PS00383">
    <property type="entry name" value="TYR_PHOSPHATASE_1"/>
    <property type="match status" value="1"/>
</dbReference>
<sequence length="177" mass="19349">MPHIVVTSLARLQDTVAEHDASHIVTLINEGTPVTRPDSVPAERHLFLAMHDIDMMMDGMTPPGEQHVQDLLAFVRTWDRSRPLVVHCFAGISRSTAGAFITACALNPDLDEMAIARHIRANSTTATPNRLLVRTADRLLQRNGRMTAAIEAIGLGDMAYQGQTFVLPLDMDALAEG</sequence>
<dbReference type="InterPro" id="IPR000387">
    <property type="entry name" value="Tyr_Pase_dom"/>
</dbReference>
<proteinExistence type="predicted"/>
<accession>A0A2G1QRY4</accession>
<name>A0A2G1QRY4_9HYPH</name>
<evidence type="ECO:0000259" key="1">
    <source>
        <dbReference type="PROSITE" id="PS50056"/>
    </source>
</evidence>
<feature type="domain" description="Tyrosine specific protein phosphatases" evidence="1">
    <location>
        <begin position="69"/>
        <end position="120"/>
    </location>
</feature>
<dbReference type="InterPro" id="IPR029021">
    <property type="entry name" value="Prot-tyrosine_phosphatase-like"/>
</dbReference>
<dbReference type="InterPro" id="IPR000242">
    <property type="entry name" value="PTP_cat"/>
</dbReference>
<gene>
    <name evidence="2" type="ORF">CSC94_06435</name>
</gene>
<evidence type="ECO:0000313" key="2">
    <source>
        <dbReference type="EMBL" id="PHP68283.1"/>
    </source>
</evidence>
<dbReference type="GO" id="GO:0004725">
    <property type="term" value="F:protein tyrosine phosphatase activity"/>
    <property type="evidence" value="ECO:0007669"/>
    <property type="project" value="InterPro"/>
</dbReference>
<dbReference type="SUPFAM" id="SSF52799">
    <property type="entry name" value="(Phosphotyrosine protein) phosphatases II"/>
    <property type="match status" value="1"/>
</dbReference>
<dbReference type="Gene3D" id="3.90.190.10">
    <property type="entry name" value="Protein tyrosine phosphatase superfamily"/>
    <property type="match status" value="1"/>
</dbReference>
<keyword evidence="3" id="KW-1185">Reference proteome</keyword>
<dbReference type="InterPro" id="IPR016130">
    <property type="entry name" value="Tyr_Pase_AS"/>
</dbReference>
<comment type="caution">
    <text evidence="2">The sequence shown here is derived from an EMBL/GenBank/DDBJ whole genome shotgun (WGS) entry which is preliminary data.</text>
</comment>
<organism evidence="2 3">
    <name type="scientific">Zhengella mangrovi</name>
    <dbReference type="NCBI Taxonomy" id="1982044"/>
    <lineage>
        <taxon>Bacteria</taxon>
        <taxon>Pseudomonadati</taxon>
        <taxon>Pseudomonadota</taxon>
        <taxon>Alphaproteobacteria</taxon>
        <taxon>Hyphomicrobiales</taxon>
        <taxon>Notoacmeibacteraceae</taxon>
        <taxon>Zhengella</taxon>
    </lineage>
</organism>
<dbReference type="Proteomes" id="UP000221168">
    <property type="component" value="Unassembled WGS sequence"/>
</dbReference>
<dbReference type="Pfam" id="PF00102">
    <property type="entry name" value="Y_phosphatase"/>
    <property type="match status" value="1"/>
</dbReference>
<dbReference type="PROSITE" id="PS50056">
    <property type="entry name" value="TYR_PHOSPHATASE_2"/>
    <property type="match status" value="1"/>
</dbReference>
<dbReference type="AlphaFoldDB" id="A0A2G1QRY4"/>
<dbReference type="OrthoDB" id="9794527at2"/>
<protein>
    <submittedName>
        <fullName evidence="2">Protein tyrosine phosphatase</fullName>
    </submittedName>
</protein>
<evidence type="ECO:0000313" key="3">
    <source>
        <dbReference type="Proteomes" id="UP000221168"/>
    </source>
</evidence>